<gene>
    <name evidence="1" type="ORF">NTEN_LOCUS7780</name>
</gene>
<protein>
    <submittedName>
        <fullName evidence="1">Uncharacterized protein</fullName>
    </submittedName>
</protein>
<keyword evidence="2" id="KW-1185">Reference proteome</keyword>
<evidence type="ECO:0000313" key="2">
    <source>
        <dbReference type="Proteomes" id="UP000479000"/>
    </source>
</evidence>
<sequence length="86" mass="10278">MLLIRGRRSRRRRRRRRENIKITAPIETEDGRVEDKANLLATNFSETQPMRIHPKITLKLVACRSIPSRWHIPQVYRGFPLFPIDM</sequence>
<dbReference type="Proteomes" id="UP000479000">
    <property type="component" value="Unassembled WGS sequence"/>
</dbReference>
<accession>A0A6H5GG07</accession>
<feature type="non-terminal residue" evidence="1">
    <location>
        <position position="86"/>
    </location>
</feature>
<evidence type="ECO:0000313" key="1">
    <source>
        <dbReference type="EMBL" id="CAB0001993.1"/>
    </source>
</evidence>
<organism evidence="1 2">
    <name type="scientific">Nesidiocoris tenuis</name>
    <dbReference type="NCBI Taxonomy" id="355587"/>
    <lineage>
        <taxon>Eukaryota</taxon>
        <taxon>Metazoa</taxon>
        <taxon>Ecdysozoa</taxon>
        <taxon>Arthropoda</taxon>
        <taxon>Hexapoda</taxon>
        <taxon>Insecta</taxon>
        <taxon>Pterygota</taxon>
        <taxon>Neoptera</taxon>
        <taxon>Paraneoptera</taxon>
        <taxon>Hemiptera</taxon>
        <taxon>Heteroptera</taxon>
        <taxon>Panheteroptera</taxon>
        <taxon>Cimicomorpha</taxon>
        <taxon>Miridae</taxon>
        <taxon>Dicyphina</taxon>
        <taxon>Nesidiocoris</taxon>
    </lineage>
</organism>
<dbReference type="EMBL" id="CADCXU010011859">
    <property type="protein sequence ID" value="CAB0001993.1"/>
    <property type="molecule type" value="Genomic_DNA"/>
</dbReference>
<reference evidence="1 2" key="1">
    <citation type="submission" date="2020-02" db="EMBL/GenBank/DDBJ databases">
        <authorList>
            <person name="Ferguson B K."/>
        </authorList>
    </citation>
    <scope>NUCLEOTIDE SEQUENCE [LARGE SCALE GENOMIC DNA]</scope>
</reference>
<dbReference type="AlphaFoldDB" id="A0A6H5GG07"/>
<proteinExistence type="predicted"/>
<name>A0A6H5GG07_9HEMI</name>